<dbReference type="Proteomes" id="UP000279307">
    <property type="component" value="Chromosome 11"/>
</dbReference>
<reference evidence="3 5" key="2">
    <citation type="journal article" date="2018" name="Genome Res.">
        <title>The genomic architecture and molecular evolution of ant odorant receptors.</title>
        <authorList>
            <person name="McKenzie S.K."/>
            <person name="Kronauer D.J.C."/>
        </authorList>
    </citation>
    <scope>NUCLEOTIDE SEQUENCE [LARGE SCALE GENOMIC DNA]</scope>
    <source>
        <strain evidence="3">Clonal line C1</strain>
    </source>
</reference>
<feature type="compositionally biased region" description="Basic and acidic residues" evidence="1">
    <location>
        <begin position="176"/>
        <end position="185"/>
    </location>
</feature>
<gene>
    <name evidence="3" type="ORF">DMN91_010785</name>
    <name evidence="2" type="ORF">X777_09992</name>
</gene>
<evidence type="ECO:0000313" key="2">
    <source>
        <dbReference type="EMBL" id="EZA51314.1"/>
    </source>
</evidence>
<reference evidence="3" key="3">
    <citation type="submission" date="2018-07" db="EMBL/GenBank/DDBJ databases">
        <authorList>
            <person name="Mckenzie S.K."/>
            <person name="Kronauer D.J.C."/>
        </authorList>
    </citation>
    <scope>NUCLEOTIDE SEQUENCE</scope>
    <source>
        <strain evidence="3">Clonal line C1</strain>
    </source>
</reference>
<dbReference type="Proteomes" id="UP000053097">
    <property type="component" value="Unassembled WGS sequence"/>
</dbReference>
<dbReference type="OrthoDB" id="8190480at2759"/>
<organism evidence="2 4">
    <name type="scientific">Ooceraea biroi</name>
    <name type="common">Clonal raider ant</name>
    <name type="synonym">Cerapachys biroi</name>
    <dbReference type="NCBI Taxonomy" id="2015173"/>
    <lineage>
        <taxon>Eukaryota</taxon>
        <taxon>Metazoa</taxon>
        <taxon>Ecdysozoa</taxon>
        <taxon>Arthropoda</taxon>
        <taxon>Hexapoda</taxon>
        <taxon>Insecta</taxon>
        <taxon>Pterygota</taxon>
        <taxon>Neoptera</taxon>
        <taxon>Endopterygota</taxon>
        <taxon>Hymenoptera</taxon>
        <taxon>Apocrita</taxon>
        <taxon>Aculeata</taxon>
        <taxon>Formicoidea</taxon>
        <taxon>Formicidae</taxon>
        <taxon>Dorylinae</taxon>
        <taxon>Ooceraea</taxon>
    </lineage>
</organism>
<proteinExistence type="predicted"/>
<evidence type="ECO:0000313" key="3">
    <source>
        <dbReference type="EMBL" id="RLU16717.1"/>
    </source>
</evidence>
<name>A0A026W8G2_OOCBI</name>
<feature type="region of interest" description="Disordered" evidence="1">
    <location>
        <begin position="130"/>
        <end position="189"/>
    </location>
</feature>
<evidence type="ECO:0000256" key="1">
    <source>
        <dbReference type="SAM" id="MobiDB-lite"/>
    </source>
</evidence>
<protein>
    <submittedName>
        <fullName evidence="2">Uncharacterized protein</fullName>
    </submittedName>
</protein>
<feature type="region of interest" description="Disordered" evidence="1">
    <location>
        <begin position="220"/>
        <end position="239"/>
    </location>
</feature>
<dbReference type="OMA" id="VDLLWNC"/>
<dbReference type="InterPro" id="IPR029779">
    <property type="entry name" value="Rmp24-like"/>
</dbReference>
<evidence type="ECO:0000313" key="5">
    <source>
        <dbReference type="Proteomes" id="UP000279307"/>
    </source>
</evidence>
<evidence type="ECO:0000313" key="4">
    <source>
        <dbReference type="Proteomes" id="UP000053097"/>
    </source>
</evidence>
<dbReference type="EMBL" id="KK107403">
    <property type="protein sequence ID" value="EZA51314.1"/>
    <property type="molecule type" value="Genomic_DNA"/>
</dbReference>
<accession>A0A026W8G2</accession>
<reference evidence="2 4" key="1">
    <citation type="journal article" date="2014" name="Curr. Biol.">
        <title>The genome of the clonal raider ant Cerapachys biroi.</title>
        <authorList>
            <person name="Oxley P.R."/>
            <person name="Ji L."/>
            <person name="Fetter-Pruneda I."/>
            <person name="McKenzie S.K."/>
            <person name="Li C."/>
            <person name="Hu H."/>
            <person name="Zhang G."/>
            <person name="Kronauer D.J."/>
        </authorList>
    </citation>
    <scope>NUCLEOTIDE SEQUENCE [LARGE SCALE GENOMIC DNA]</scope>
</reference>
<dbReference type="Pfam" id="PF15719">
    <property type="entry name" value="Rmp24-like"/>
    <property type="match status" value="1"/>
</dbReference>
<keyword evidence="4" id="KW-1185">Reference proteome</keyword>
<dbReference type="AlphaFoldDB" id="A0A026W8G2"/>
<sequence length="239" mass="27218">METVKHLWNVNQFMTKLKTPLTAELQTCYMKKCRNLSRVVELPKQNFGPSVMCPHCGSLWSTVDHQVRIAHGRKMSKSVKKIVRRMNENDGETPKVCASLAKKSIKNEKNKLVIKCSFCSKKTELPFEKKTRLKPPRLNDSEANTVQSSSKKKKKKKSKDKFAGLKIPISTPEPQLNKKDDDKTSTKIPVIAPKVNKTLPTITNKSKKLNIQRLKQIVEHSTTTPKKRSSLHSFLAELK</sequence>
<dbReference type="EMBL" id="QOIP01000011">
    <property type="protein sequence ID" value="RLU16717.1"/>
    <property type="molecule type" value="Genomic_DNA"/>
</dbReference>
<feature type="compositionally biased region" description="Basic residues" evidence="1">
    <location>
        <begin position="150"/>
        <end position="159"/>
    </location>
</feature>